<dbReference type="Proteomes" id="UP000321393">
    <property type="component" value="Unassembled WGS sequence"/>
</dbReference>
<evidence type="ECO:0000313" key="3">
    <source>
        <dbReference type="EMBL" id="TYK31606.1"/>
    </source>
</evidence>
<sequence>MRSLYTLIRFSTSLLRKVTRIPPKLLLEKMTLPFLSTWPTFIQLLTHRQPPLPTHPREPEDNPRGFPLDNRDPFWTCPKLAESKASTGHFDSKLDDMKLKLDRMDSRLDHMESSFTAELSTIKELSIVLVAYVV</sequence>
<evidence type="ECO:0000313" key="2">
    <source>
        <dbReference type="EMBL" id="KAA0051700.1"/>
    </source>
</evidence>
<dbReference type="AlphaFoldDB" id="A0A5A7U969"/>
<feature type="region of interest" description="Disordered" evidence="1">
    <location>
        <begin position="49"/>
        <end position="68"/>
    </location>
</feature>
<dbReference type="EMBL" id="SSTD01000103">
    <property type="protein sequence ID" value="TYK31606.1"/>
    <property type="molecule type" value="Genomic_DNA"/>
</dbReference>
<dbReference type="Proteomes" id="UP000321947">
    <property type="component" value="Unassembled WGS sequence"/>
</dbReference>
<gene>
    <name evidence="3" type="ORF">E5676_scaffold2376G00080</name>
    <name evidence="2" type="ORF">E6C27_scaffold60G00850</name>
</gene>
<proteinExistence type="predicted"/>
<accession>A0A5A7U969</accession>
<name>A0A5A7U969_CUCMM</name>
<organism evidence="2 4">
    <name type="scientific">Cucumis melo var. makuwa</name>
    <name type="common">Oriental melon</name>
    <dbReference type="NCBI Taxonomy" id="1194695"/>
    <lineage>
        <taxon>Eukaryota</taxon>
        <taxon>Viridiplantae</taxon>
        <taxon>Streptophyta</taxon>
        <taxon>Embryophyta</taxon>
        <taxon>Tracheophyta</taxon>
        <taxon>Spermatophyta</taxon>
        <taxon>Magnoliopsida</taxon>
        <taxon>eudicotyledons</taxon>
        <taxon>Gunneridae</taxon>
        <taxon>Pentapetalae</taxon>
        <taxon>rosids</taxon>
        <taxon>fabids</taxon>
        <taxon>Cucurbitales</taxon>
        <taxon>Cucurbitaceae</taxon>
        <taxon>Benincaseae</taxon>
        <taxon>Cucumis</taxon>
    </lineage>
</organism>
<dbReference type="EMBL" id="SSTE01011134">
    <property type="protein sequence ID" value="KAA0051700.1"/>
    <property type="molecule type" value="Genomic_DNA"/>
</dbReference>
<evidence type="ECO:0000313" key="5">
    <source>
        <dbReference type="Proteomes" id="UP000321947"/>
    </source>
</evidence>
<protein>
    <submittedName>
        <fullName evidence="2">Uncharacterized protein</fullName>
    </submittedName>
</protein>
<reference evidence="4 5" key="1">
    <citation type="submission" date="2019-08" db="EMBL/GenBank/DDBJ databases">
        <title>Draft genome sequences of two oriental melons (Cucumis melo L. var makuwa).</title>
        <authorList>
            <person name="Kwon S.-Y."/>
        </authorList>
    </citation>
    <scope>NUCLEOTIDE SEQUENCE [LARGE SCALE GENOMIC DNA]</scope>
    <source>
        <strain evidence="5">cv. Chang Bougi</strain>
        <strain evidence="4">cv. SW 3</strain>
        <tissue evidence="2">Leaf</tissue>
    </source>
</reference>
<evidence type="ECO:0000256" key="1">
    <source>
        <dbReference type="SAM" id="MobiDB-lite"/>
    </source>
</evidence>
<evidence type="ECO:0000313" key="4">
    <source>
        <dbReference type="Proteomes" id="UP000321393"/>
    </source>
</evidence>
<comment type="caution">
    <text evidence="2">The sequence shown here is derived from an EMBL/GenBank/DDBJ whole genome shotgun (WGS) entry which is preliminary data.</text>
</comment>